<dbReference type="EMBL" id="JAABFR010002229">
    <property type="protein sequence ID" value="MBD4339505.1"/>
    <property type="molecule type" value="Genomic_DNA"/>
</dbReference>
<gene>
    <name evidence="2" type="ORF">GUH15_26360</name>
</gene>
<dbReference type="AlphaFoldDB" id="A0A8I0L4Y7"/>
<evidence type="ECO:0000256" key="1">
    <source>
        <dbReference type="SAM" id="Phobius"/>
    </source>
</evidence>
<evidence type="ECO:0000313" key="3">
    <source>
        <dbReference type="Proteomes" id="UP000653002"/>
    </source>
</evidence>
<evidence type="ECO:0000313" key="2">
    <source>
        <dbReference type="EMBL" id="MBD4339505.1"/>
    </source>
</evidence>
<comment type="caution">
    <text evidence="2">The sequence shown here is derived from an EMBL/GenBank/DDBJ whole genome shotgun (WGS) entry which is preliminary data.</text>
</comment>
<sequence length="58" mass="6452">MSIPPFFLGILMCYVFGILFRLFVPGDFVALEADPWGCIRYLVFPALAIAIPRAAMTV</sequence>
<proteinExistence type="predicted"/>
<keyword evidence="1" id="KW-0472">Membrane</keyword>
<reference evidence="2" key="1">
    <citation type="submission" date="2020-01" db="EMBL/GenBank/DDBJ databases">
        <authorList>
            <person name="Richard D."/>
        </authorList>
    </citation>
    <scope>NUCLEOTIDE SEQUENCE</scope>
    <source>
        <strain evidence="2">JP541</strain>
    </source>
</reference>
<feature type="transmembrane region" description="Helical" evidence="1">
    <location>
        <begin position="36"/>
        <end position="55"/>
    </location>
</feature>
<accession>A0A8I0L4Y7</accession>
<dbReference type="Proteomes" id="UP000653002">
    <property type="component" value="Unassembled WGS sequence"/>
</dbReference>
<keyword evidence="1" id="KW-0812">Transmembrane</keyword>
<protein>
    <submittedName>
        <fullName evidence="2">Uncharacterized protein</fullName>
    </submittedName>
</protein>
<feature type="transmembrane region" description="Helical" evidence="1">
    <location>
        <begin position="6"/>
        <end position="24"/>
    </location>
</feature>
<name>A0A8I0L4Y7_XANCI</name>
<keyword evidence="1" id="KW-1133">Transmembrane helix</keyword>
<organism evidence="2 3">
    <name type="scientific">Xanthomonas citri pv. citri</name>
    <dbReference type="NCBI Taxonomy" id="611301"/>
    <lineage>
        <taxon>Bacteria</taxon>
        <taxon>Pseudomonadati</taxon>
        <taxon>Pseudomonadota</taxon>
        <taxon>Gammaproteobacteria</taxon>
        <taxon>Lysobacterales</taxon>
        <taxon>Lysobacteraceae</taxon>
        <taxon>Xanthomonas</taxon>
    </lineage>
</organism>